<proteinExistence type="predicted"/>
<dbReference type="Pfam" id="PF03385">
    <property type="entry name" value="STELLO"/>
    <property type="match status" value="1"/>
</dbReference>
<keyword evidence="1" id="KW-0732">Signal</keyword>
<reference evidence="2 3" key="1">
    <citation type="journal article" date="2024" name="Nat. Commun.">
        <title>Phylogenomics reveals the evolutionary origins of lichenization in chlorophyte algae.</title>
        <authorList>
            <person name="Puginier C."/>
            <person name="Libourel C."/>
            <person name="Otte J."/>
            <person name="Skaloud P."/>
            <person name="Haon M."/>
            <person name="Grisel S."/>
            <person name="Petersen M."/>
            <person name="Berrin J.G."/>
            <person name="Delaux P.M."/>
            <person name="Dal Grande F."/>
            <person name="Keller J."/>
        </authorList>
    </citation>
    <scope>NUCLEOTIDE SEQUENCE [LARGE SCALE GENOMIC DNA]</scope>
    <source>
        <strain evidence="2 3">SAG 216-7</strain>
    </source>
</reference>
<dbReference type="PANTHER" id="PTHR31362:SF0">
    <property type="entry name" value="EXOSTOSIN DOMAIN-CONTAINING PROTEIN-RELATED"/>
    <property type="match status" value="1"/>
</dbReference>
<gene>
    <name evidence="2" type="ORF">WJX75_009828</name>
</gene>
<sequence>MPKITSFIIGALLLAVIDAASLQLQHLNTPAPRTGSNWVVITTINYPTETVKTLASAHGWRVVVVADQKTPKDWQLDNVDILDVEKQKTLEFKILPLLPYNHYGRKNLGYLWAIQHGATHIYETDDDNELKINEPPSLSDLRYYVYNVSDVVVCNPYGFFGQPQIWPRGYPLEHIKGVPSCTNFSRQDAQPLILQGLADVDPDVDAIYRLTQPLGVAFDAKRPSVVLPRGVMTPFNSQNTLFARDALWGLLIPVTTTFRVCDIWRGYWVQRLLWEIKGNLAFGPPTVNQIRNPHNLLQDMAEEAELYSKAGDLVKLLNSWHATGVKKLPDLIVELAQLMTDTGFWEQGDADLARAWVEDLKAVGYRFPRRQKRRPNEAAPVPTSPVRTPAAWRHYAPIILVVNFNKAYDGLLTTYELLRDAYRPIFGKIVFTGGLRPPDIPDDELWVECDGNGGSMMQSCLANVMQEVIAPPEGGYLMLGDDTLISHCQMAAFDPGKVWFQRRVEAKRENLRRFVDDMAAKGNTNKWAYSHELIDSMQQVFKQFMSGPMQNRFGKQLVQKLGDDLDQAHFGGDNTDAFYIPAHLASDFQVAAAAFAQKNMLAEIAIPAILGMITEGPQEFEVFKPLYYWDTGRYAVMHEPSKFMTKDGLIGRAFMLHPFKLSSPDAAKAFWQWWEESSCTENPLVDEKWKGTLGVGIGENGILDHDEDHKYSNMYV</sequence>
<dbReference type="InterPro" id="IPR005049">
    <property type="entry name" value="STL-like"/>
</dbReference>
<dbReference type="Proteomes" id="UP001491310">
    <property type="component" value="Unassembled WGS sequence"/>
</dbReference>
<dbReference type="EMBL" id="JALJOT010000001">
    <property type="protein sequence ID" value="KAK9919168.1"/>
    <property type="molecule type" value="Genomic_DNA"/>
</dbReference>
<feature type="signal peptide" evidence="1">
    <location>
        <begin position="1"/>
        <end position="19"/>
    </location>
</feature>
<keyword evidence="3" id="KW-1185">Reference proteome</keyword>
<evidence type="ECO:0008006" key="4">
    <source>
        <dbReference type="Google" id="ProtNLM"/>
    </source>
</evidence>
<protein>
    <recommendedName>
        <fullName evidence="4">Glycosyltransferase 2-like domain-containing protein</fullName>
    </recommendedName>
</protein>
<evidence type="ECO:0000313" key="3">
    <source>
        <dbReference type="Proteomes" id="UP001491310"/>
    </source>
</evidence>
<name>A0ABR2Z4P9_9CHLO</name>
<accession>A0ABR2Z4P9</accession>
<dbReference type="PANTHER" id="PTHR31362">
    <property type="entry name" value="GLYCOSYLTRANSFERASE STELLO1-RELATED"/>
    <property type="match status" value="1"/>
</dbReference>
<comment type="caution">
    <text evidence="2">The sequence shown here is derived from an EMBL/GenBank/DDBJ whole genome shotgun (WGS) entry which is preliminary data.</text>
</comment>
<feature type="chain" id="PRO_5047368447" description="Glycosyltransferase 2-like domain-containing protein" evidence="1">
    <location>
        <begin position="20"/>
        <end position="716"/>
    </location>
</feature>
<organism evidence="2 3">
    <name type="scientific">Coccomyxa subellipsoidea</name>
    <dbReference type="NCBI Taxonomy" id="248742"/>
    <lineage>
        <taxon>Eukaryota</taxon>
        <taxon>Viridiplantae</taxon>
        <taxon>Chlorophyta</taxon>
        <taxon>core chlorophytes</taxon>
        <taxon>Trebouxiophyceae</taxon>
        <taxon>Trebouxiophyceae incertae sedis</taxon>
        <taxon>Coccomyxaceae</taxon>
        <taxon>Coccomyxa</taxon>
    </lineage>
</organism>
<evidence type="ECO:0000256" key="1">
    <source>
        <dbReference type="SAM" id="SignalP"/>
    </source>
</evidence>
<evidence type="ECO:0000313" key="2">
    <source>
        <dbReference type="EMBL" id="KAK9919168.1"/>
    </source>
</evidence>